<accession>A0A1X7AQ21</accession>
<gene>
    <name evidence="1" type="ORF">EHSB41UT_03993</name>
</gene>
<dbReference type="Proteomes" id="UP000196573">
    <property type="component" value="Unassembled WGS sequence"/>
</dbReference>
<dbReference type="OrthoDB" id="7061697at2"/>
<dbReference type="RefSeq" id="WP_087112643.1">
    <property type="nucleotide sequence ID" value="NZ_CBCSCN010000013.1"/>
</dbReference>
<proteinExistence type="predicted"/>
<dbReference type="EMBL" id="FWPT01000011">
    <property type="protein sequence ID" value="SMA50200.1"/>
    <property type="molecule type" value="Genomic_DNA"/>
</dbReference>
<name>A0A1X7AQ21_9GAMM</name>
<reference evidence="1 2" key="1">
    <citation type="submission" date="2017-03" db="EMBL/GenBank/DDBJ databases">
        <authorList>
            <person name="Afonso C.L."/>
            <person name="Miller P.J."/>
            <person name="Scott M.A."/>
            <person name="Spackman E."/>
            <person name="Goraichik I."/>
            <person name="Dimitrov K.M."/>
            <person name="Suarez D.L."/>
            <person name="Swayne D.E."/>
        </authorList>
    </citation>
    <scope>NUCLEOTIDE SEQUENCE [LARGE SCALE GENOMIC DNA]</scope>
    <source>
        <strain evidence="1">SB41UT1</strain>
    </source>
</reference>
<keyword evidence="2" id="KW-1185">Reference proteome</keyword>
<evidence type="ECO:0000313" key="2">
    <source>
        <dbReference type="Proteomes" id="UP000196573"/>
    </source>
</evidence>
<evidence type="ECO:0000313" key="1">
    <source>
        <dbReference type="EMBL" id="SMA50200.1"/>
    </source>
</evidence>
<protein>
    <submittedName>
        <fullName evidence="1">Uncharacterized protein</fullName>
    </submittedName>
</protein>
<dbReference type="AlphaFoldDB" id="A0A1X7AQ21"/>
<sequence length="510" mass="57136">MANADQEQKESLTDNLWVNPAVVADTWTSDQEGKFSLVEIKGSSINAGSEFPADKQNLLGVKVCPASPDKCSQGVLPGHFKFCPSCQTSLQEPSALIGGAQSWLSPVSMASPVINSALSGLTCSEQSLQVVSKDEVRFQPDTEMSKPQTGKCHFFVGSFGYQETRLLAVDISAQFFFYFNPEANAWERMKDEDSYILESPLTAEAWGCVVTDPLASDCIYICCENGLVEVRVDLFQRTLRSRLIVEGKPKAAPAVRGDALYLPIEHDGTQKIYRHDLKVPEAEGEWFELPEGGGQLFHCAVQDERKIIWPGKNGQIILSFIGSGISCTVRPWPDNVEPEFEFGVPARYQNQFWQLCFDHHNENYCYLRLGGTSDVQEMRETLNPRMTSGLTHFLDYENFKAGEPWFIQEQHSDNGDVLLPLMEFSANLMEVSASTPSVLGIKLQTPESLKELLSSKTPMPCEVVMMGEPEQSLGRFSAEQPWNSECFVYNNHLWLYHPKVQQISGWELQQ</sequence>
<organism evidence="1 2">
    <name type="scientific">Parendozoicomonas haliclonae</name>
    <dbReference type="NCBI Taxonomy" id="1960125"/>
    <lineage>
        <taxon>Bacteria</taxon>
        <taxon>Pseudomonadati</taxon>
        <taxon>Pseudomonadota</taxon>
        <taxon>Gammaproteobacteria</taxon>
        <taxon>Oceanospirillales</taxon>
        <taxon>Endozoicomonadaceae</taxon>
        <taxon>Parendozoicomonas</taxon>
    </lineage>
</organism>